<dbReference type="InterPro" id="IPR001270">
    <property type="entry name" value="ClpA/B"/>
</dbReference>
<dbReference type="CDD" id="cd19499">
    <property type="entry name" value="RecA-like_ClpB_Hsp104-like"/>
    <property type="match status" value="1"/>
</dbReference>
<evidence type="ECO:0000313" key="10">
    <source>
        <dbReference type="Proteomes" id="UP000711995"/>
    </source>
</evidence>
<dbReference type="FunFam" id="3.40.50.300:FF:000025">
    <property type="entry name" value="ATP-dependent Clp protease subunit"/>
    <property type="match status" value="1"/>
</dbReference>
<evidence type="ECO:0000256" key="6">
    <source>
        <dbReference type="RuleBase" id="RU004432"/>
    </source>
</evidence>
<dbReference type="Gene3D" id="1.10.1780.10">
    <property type="entry name" value="Clp, N-terminal domain"/>
    <property type="match status" value="1"/>
</dbReference>
<keyword evidence="2 6" id="KW-0547">Nucleotide-binding</keyword>
<dbReference type="Gene3D" id="3.40.50.300">
    <property type="entry name" value="P-loop containing nucleotide triphosphate hydrolases"/>
    <property type="match status" value="2"/>
</dbReference>
<dbReference type="InterPro" id="IPR027417">
    <property type="entry name" value="P-loop_NTPase"/>
</dbReference>
<organism evidence="9 10">
    <name type="scientific">Entomospira entomophila</name>
    <dbReference type="NCBI Taxonomy" id="2719988"/>
    <lineage>
        <taxon>Bacteria</taxon>
        <taxon>Pseudomonadati</taxon>
        <taxon>Spirochaetota</taxon>
        <taxon>Spirochaetia</taxon>
        <taxon>Spirochaetales</taxon>
        <taxon>Spirochaetaceae</taxon>
        <taxon>Entomospira</taxon>
    </lineage>
</organism>
<comment type="caution">
    <text evidence="9">The sequence shown here is derived from an EMBL/GenBank/DDBJ whole genome shotgun (WGS) entry which is preliminary data.</text>
</comment>
<dbReference type="GO" id="GO:0005737">
    <property type="term" value="C:cytoplasm"/>
    <property type="evidence" value="ECO:0007669"/>
    <property type="project" value="TreeGrafter"/>
</dbReference>
<evidence type="ECO:0000259" key="8">
    <source>
        <dbReference type="PROSITE" id="PS51903"/>
    </source>
</evidence>
<dbReference type="Gene3D" id="1.10.8.60">
    <property type="match status" value="2"/>
</dbReference>
<dbReference type="InterPro" id="IPR003959">
    <property type="entry name" value="ATPase_AAA_core"/>
</dbReference>
<dbReference type="SUPFAM" id="SSF52540">
    <property type="entry name" value="P-loop containing nucleoside triphosphate hydrolases"/>
    <property type="match status" value="2"/>
</dbReference>
<dbReference type="AlphaFoldDB" id="A0A968G9T8"/>
<dbReference type="EMBL" id="JAATLJ010000001">
    <property type="protein sequence ID" value="NIZ41172.1"/>
    <property type="molecule type" value="Genomic_DNA"/>
</dbReference>
<dbReference type="GO" id="GO:0016887">
    <property type="term" value="F:ATP hydrolysis activity"/>
    <property type="evidence" value="ECO:0007669"/>
    <property type="project" value="InterPro"/>
</dbReference>
<comment type="similarity">
    <text evidence="6">Belongs to the ClpA/ClpB family.</text>
</comment>
<dbReference type="InterPro" id="IPR050130">
    <property type="entry name" value="ClpA_ClpB"/>
</dbReference>
<dbReference type="SMART" id="SM00382">
    <property type="entry name" value="AAA"/>
    <property type="match status" value="2"/>
</dbReference>
<dbReference type="Pfam" id="PF00004">
    <property type="entry name" value="AAA"/>
    <property type="match status" value="1"/>
</dbReference>
<evidence type="ECO:0000256" key="3">
    <source>
        <dbReference type="ARBA" id="ARBA00022840"/>
    </source>
</evidence>
<dbReference type="InterPro" id="IPR018368">
    <property type="entry name" value="ClpA/B_CS1"/>
</dbReference>
<dbReference type="SUPFAM" id="SSF81923">
    <property type="entry name" value="Double Clp-N motif"/>
    <property type="match status" value="1"/>
</dbReference>
<dbReference type="SMART" id="SM01086">
    <property type="entry name" value="ClpB_D2-small"/>
    <property type="match status" value="1"/>
</dbReference>
<dbReference type="GO" id="GO:0005524">
    <property type="term" value="F:ATP binding"/>
    <property type="evidence" value="ECO:0007669"/>
    <property type="project" value="UniProtKB-KW"/>
</dbReference>
<dbReference type="InterPro" id="IPR019489">
    <property type="entry name" value="Clp_ATPase_C"/>
</dbReference>
<proteinExistence type="inferred from homology"/>
<dbReference type="InterPro" id="IPR028299">
    <property type="entry name" value="ClpA/B_CS2"/>
</dbReference>
<name>A0A968G9T8_9SPIO</name>
<feature type="domain" description="Clp R" evidence="8">
    <location>
        <begin position="1"/>
        <end position="145"/>
    </location>
</feature>
<dbReference type="Pfam" id="PF10431">
    <property type="entry name" value="ClpB_D2-small"/>
    <property type="match status" value="1"/>
</dbReference>
<evidence type="ECO:0000256" key="1">
    <source>
        <dbReference type="ARBA" id="ARBA00022737"/>
    </source>
</evidence>
<protein>
    <submittedName>
        <fullName evidence="9">AAA domain-containing protein</fullName>
    </submittedName>
</protein>
<dbReference type="Proteomes" id="UP000711995">
    <property type="component" value="Unassembled WGS sequence"/>
</dbReference>
<dbReference type="CDD" id="cd00009">
    <property type="entry name" value="AAA"/>
    <property type="match status" value="1"/>
</dbReference>
<dbReference type="InterPro" id="IPR003593">
    <property type="entry name" value="AAA+_ATPase"/>
</dbReference>
<accession>A0A968G9T8</accession>
<evidence type="ECO:0000313" key="9">
    <source>
        <dbReference type="EMBL" id="NIZ41172.1"/>
    </source>
</evidence>
<evidence type="ECO:0000256" key="7">
    <source>
        <dbReference type="SAM" id="MobiDB-lite"/>
    </source>
</evidence>
<dbReference type="RefSeq" id="WP_167700741.1">
    <property type="nucleotide sequence ID" value="NZ_CP118174.1"/>
</dbReference>
<sequence length="748" mass="83676">MSMSNDLQIIINRAYALAREKTHEVFTPEHLLVVALDTNYSKTLLTNLGVDIINIKKELIEYLESKVPKGLSIYSEPTNSPQLNMLFHNLSMYASNNGKRNVAISDVLLAMVDLEKSYVSLSLGRHGVDKERLQEAINQFHNTKEDEEAPQARSTNEESRPQLKNFTTDLTQEARDGKLEPLVGRQKELAQTITALSRRIKNNPLHIGDSGVGKTAISHGLAQYIVSGKAPKALANCRLLSLDLGSLVAGTRYRGDFEERMKFVIRETSKGGNTILFIDEIHTLVGAGSTTGSAMDASNLLKPALAAGKLRLIGSTTHEEYKKFIEKDRALARRFQKIEIGEPSIEESYAILEGVQSRFEEFHHVRYQPEAVKACVDLTARYMPERHLPDKAIDALDESGAFLKLNPPSASIEADEEERMLEVDKDLVSKIVAEWTGLPIQTMTENDSQRILGLEDRLKSVIFGQDNAIRMVCQTVKRSRAGLRKADKPMGSFLFVGPTGVGKTELAKNLATFIGAKFLRFDMSEYQEQHTAARLIGSPPGYVGYDEGGLLTEAIRKHPHAVLLLDEIEKAHKDIYNILLSAMDYATITDSQGRKADLRNVIIIMTGNIGAQEMGKANIGFDNMKTDTSILHKAVEQTFSPEFRNRLDGIITFGFLDLHVIKKIIVKELLDLQDLLAEQNITMHYKQSVLNYLVKSSYTHEFGARPIARKIESEIKEILSERILSNELQNKTVEIFLKKDKITLKVLS</sequence>
<keyword evidence="10" id="KW-1185">Reference proteome</keyword>
<dbReference type="PROSITE" id="PS51903">
    <property type="entry name" value="CLP_R"/>
    <property type="match status" value="1"/>
</dbReference>
<dbReference type="PROSITE" id="PS00871">
    <property type="entry name" value="CLPAB_2"/>
    <property type="match status" value="1"/>
</dbReference>
<dbReference type="PROSITE" id="PS00870">
    <property type="entry name" value="CLPAB_1"/>
    <property type="match status" value="1"/>
</dbReference>
<dbReference type="Pfam" id="PF17871">
    <property type="entry name" value="AAA_lid_9"/>
    <property type="match status" value="1"/>
</dbReference>
<dbReference type="PANTHER" id="PTHR11638">
    <property type="entry name" value="ATP-DEPENDENT CLP PROTEASE"/>
    <property type="match status" value="1"/>
</dbReference>
<keyword evidence="1 5" id="KW-0677">Repeat</keyword>
<reference evidence="9 10" key="1">
    <citation type="submission" date="2020-03" db="EMBL/GenBank/DDBJ databases">
        <title>Spirochaetal bacteria isolated from arthropods constitute a novel genus Entomospira genus novum within the order Spirochaetales.</title>
        <authorList>
            <person name="Grana-Miraglia L."/>
            <person name="Sikutova S."/>
            <person name="Fingerle V."/>
            <person name="Sing A."/>
            <person name="Castillo-Ramirez S."/>
            <person name="Margos G."/>
            <person name="Rudolf I."/>
        </authorList>
    </citation>
    <scope>NUCLEOTIDE SEQUENCE [LARGE SCALE GENOMIC DNA]</scope>
    <source>
        <strain evidence="9 10">BR193</strain>
    </source>
</reference>
<evidence type="ECO:0000256" key="2">
    <source>
        <dbReference type="ARBA" id="ARBA00022741"/>
    </source>
</evidence>
<dbReference type="GO" id="GO:0034605">
    <property type="term" value="P:cellular response to heat"/>
    <property type="evidence" value="ECO:0007669"/>
    <property type="project" value="TreeGrafter"/>
</dbReference>
<dbReference type="InterPro" id="IPR004176">
    <property type="entry name" value="Clp_R_N"/>
</dbReference>
<dbReference type="Pfam" id="PF07724">
    <property type="entry name" value="AAA_2"/>
    <property type="match status" value="1"/>
</dbReference>
<dbReference type="Pfam" id="PF02861">
    <property type="entry name" value="Clp_N"/>
    <property type="match status" value="1"/>
</dbReference>
<dbReference type="PRINTS" id="PR00300">
    <property type="entry name" value="CLPPROTEASEA"/>
</dbReference>
<evidence type="ECO:0000256" key="5">
    <source>
        <dbReference type="PROSITE-ProRule" id="PRU01251"/>
    </source>
</evidence>
<evidence type="ECO:0000256" key="4">
    <source>
        <dbReference type="ARBA" id="ARBA00023186"/>
    </source>
</evidence>
<feature type="region of interest" description="Disordered" evidence="7">
    <location>
        <begin position="141"/>
        <end position="169"/>
    </location>
</feature>
<keyword evidence="4 6" id="KW-0143">Chaperone</keyword>
<keyword evidence="3 6" id="KW-0067">ATP-binding</keyword>
<dbReference type="InterPro" id="IPR036628">
    <property type="entry name" value="Clp_N_dom_sf"/>
</dbReference>
<gene>
    <name evidence="9" type="ORF">HCT14_06610</name>
</gene>
<dbReference type="InterPro" id="IPR041546">
    <property type="entry name" value="ClpA/ClpB_AAA_lid"/>
</dbReference>
<dbReference type="PANTHER" id="PTHR11638:SF111">
    <property type="entry name" value="ATP-DEPENDENT CLP PROTEASE ATP-BINDING SUBUNIT CLPA"/>
    <property type="match status" value="1"/>
</dbReference>